<dbReference type="InterPro" id="IPR004358">
    <property type="entry name" value="Sig_transdc_His_kin-like_C"/>
</dbReference>
<dbReference type="Gene3D" id="3.30.565.10">
    <property type="entry name" value="Histidine kinase-like ATPase, C-terminal domain"/>
    <property type="match status" value="1"/>
</dbReference>
<keyword evidence="3" id="KW-0597">Phosphoprotein</keyword>
<dbReference type="EMBL" id="CP035108">
    <property type="protein sequence ID" value="QAR31851.1"/>
    <property type="molecule type" value="Genomic_DNA"/>
</dbReference>
<dbReference type="InterPro" id="IPR003661">
    <property type="entry name" value="HisK_dim/P_dom"/>
</dbReference>
<sequence>MNCSAKTVTGICAALVILYAANIFCVHAVLSGYAGKRLAAETASAADMAADRISLTLKDIRSESLFIIESIAGQSEQSRAAVLSSFIQTKPEITEIVAADSEGFSWFTAGRAETPPIGADYSAEKSISAPLETKSTHTGQIRTDASDGSPYIEISAPLINPETDNTDGAVRIRISLGMLKDAAAAAVPEGMKTAVLIGKDGEMIAGDMSPSEKNMLTASARLSGGETHAFSPEEYIISYSKFNFDGNELTAAAYLPGGKVSALISPSLKSYAAASLAVFLLAVPFAVFIVRRYRSPYEKCGERMLETEKVLEPAFTEALKGKSGTEYTECFLDACEATVNSLRRVSEESGRCTAELVEKRTEHLKSEINELQRKLKEEYTKNTKKDQMMIRQSRLAAMGEMISNIAHQWRQPLNALALTIQDIEDSYRHNEINDDYIRDTVEKSMELILHMSVTIDDFRNFYKTNKDIMEFSLKRAIDEAMKIISASLKNSSIDIEIDCKHDVTAHGYPNEFSQVILNILSNSKDALIDNRPAGRLIKISIEKTPEGKGRIIITDNGGGIPANVIDSVFDPYFTTKEQGRGTGIGLYMSKTIIENNMGGKIDIANIGDGTKVTVEL</sequence>
<name>A0A3R5UVY7_9BACT</name>
<dbReference type="InterPro" id="IPR036097">
    <property type="entry name" value="HisK_dim/P_sf"/>
</dbReference>
<evidence type="ECO:0000256" key="4">
    <source>
        <dbReference type="SAM" id="Coils"/>
    </source>
</evidence>
<feature type="domain" description="Histidine kinase" evidence="6">
    <location>
        <begin position="404"/>
        <end position="616"/>
    </location>
</feature>
<gene>
    <name evidence="7" type="ORF">EP073_00055</name>
</gene>
<dbReference type="Proteomes" id="UP000287502">
    <property type="component" value="Chromosome"/>
</dbReference>
<evidence type="ECO:0000259" key="6">
    <source>
        <dbReference type="PROSITE" id="PS50109"/>
    </source>
</evidence>
<evidence type="ECO:0000256" key="1">
    <source>
        <dbReference type="ARBA" id="ARBA00000085"/>
    </source>
</evidence>
<dbReference type="SUPFAM" id="SSF55874">
    <property type="entry name" value="ATPase domain of HSP90 chaperone/DNA topoisomerase II/histidine kinase"/>
    <property type="match status" value="1"/>
</dbReference>
<dbReference type="AlphaFoldDB" id="A0A3R5UVY7"/>
<keyword evidence="5" id="KW-0472">Membrane</keyword>
<protein>
    <recommendedName>
        <fullName evidence="2">histidine kinase</fullName>
        <ecNumber evidence="2">2.7.13.3</ecNumber>
    </recommendedName>
</protein>
<feature type="coiled-coil region" evidence="4">
    <location>
        <begin position="354"/>
        <end position="381"/>
    </location>
</feature>
<dbReference type="InterPro" id="IPR036890">
    <property type="entry name" value="HATPase_C_sf"/>
</dbReference>
<dbReference type="Gene3D" id="3.30.450.20">
    <property type="entry name" value="PAS domain"/>
    <property type="match status" value="1"/>
</dbReference>
<dbReference type="InterPro" id="IPR003594">
    <property type="entry name" value="HATPase_dom"/>
</dbReference>
<dbReference type="PRINTS" id="PR00344">
    <property type="entry name" value="BCTRLSENSOR"/>
</dbReference>
<keyword evidence="7" id="KW-0418">Kinase</keyword>
<dbReference type="KEGG" id="gtl:EP073_00055"/>
<keyword evidence="5" id="KW-0812">Transmembrane</keyword>
<dbReference type="EC" id="2.7.13.3" evidence="2"/>
<dbReference type="PANTHER" id="PTHR43065:SF42">
    <property type="entry name" value="TWO-COMPONENT SENSOR PPRA"/>
    <property type="match status" value="1"/>
</dbReference>
<comment type="catalytic activity">
    <reaction evidence="1">
        <text>ATP + protein L-histidine = ADP + protein N-phospho-L-histidine.</text>
        <dbReference type="EC" id="2.7.13.3"/>
    </reaction>
</comment>
<dbReference type="InterPro" id="IPR005467">
    <property type="entry name" value="His_kinase_dom"/>
</dbReference>
<dbReference type="SMART" id="SM00387">
    <property type="entry name" value="HATPase_c"/>
    <property type="match status" value="1"/>
</dbReference>
<dbReference type="OrthoDB" id="9787707at2"/>
<evidence type="ECO:0000256" key="5">
    <source>
        <dbReference type="SAM" id="Phobius"/>
    </source>
</evidence>
<evidence type="ECO:0000256" key="2">
    <source>
        <dbReference type="ARBA" id="ARBA00012438"/>
    </source>
</evidence>
<proteinExistence type="predicted"/>
<dbReference type="CDD" id="cd00082">
    <property type="entry name" value="HisKA"/>
    <property type="match status" value="1"/>
</dbReference>
<dbReference type="CDD" id="cd00075">
    <property type="entry name" value="HATPase"/>
    <property type="match status" value="1"/>
</dbReference>
<accession>A0A3R5UVY7</accession>
<dbReference type="PANTHER" id="PTHR43065">
    <property type="entry name" value="SENSOR HISTIDINE KINASE"/>
    <property type="match status" value="1"/>
</dbReference>
<feature type="transmembrane region" description="Helical" evidence="5">
    <location>
        <begin position="271"/>
        <end position="290"/>
    </location>
</feature>
<keyword evidence="4" id="KW-0175">Coiled coil</keyword>
<dbReference type="RefSeq" id="WP_128465138.1">
    <property type="nucleotide sequence ID" value="NZ_CP035108.1"/>
</dbReference>
<keyword evidence="8" id="KW-1185">Reference proteome</keyword>
<evidence type="ECO:0000256" key="3">
    <source>
        <dbReference type="ARBA" id="ARBA00022553"/>
    </source>
</evidence>
<dbReference type="Gene3D" id="1.10.287.130">
    <property type="match status" value="1"/>
</dbReference>
<dbReference type="GO" id="GO:0000155">
    <property type="term" value="F:phosphorelay sensor kinase activity"/>
    <property type="evidence" value="ECO:0007669"/>
    <property type="project" value="InterPro"/>
</dbReference>
<keyword evidence="5" id="KW-1133">Transmembrane helix</keyword>
<evidence type="ECO:0000313" key="7">
    <source>
        <dbReference type="EMBL" id="QAR31851.1"/>
    </source>
</evidence>
<dbReference type="PROSITE" id="PS50109">
    <property type="entry name" value="HIS_KIN"/>
    <property type="match status" value="1"/>
</dbReference>
<dbReference type="SUPFAM" id="SSF47384">
    <property type="entry name" value="Homodimeric domain of signal transducing histidine kinase"/>
    <property type="match status" value="1"/>
</dbReference>
<evidence type="ECO:0000313" key="8">
    <source>
        <dbReference type="Proteomes" id="UP000287502"/>
    </source>
</evidence>
<keyword evidence="7" id="KW-0808">Transferase</keyword>
<organism evidence="7 8">
    <name type="scientific">Geovibrio thiophilus</name>
    <dbReference type="NCBI Taxonomy" id="139438"/>
    <lineage>
        <taxon>Bacteria</taxon>
        <taxon>Pseudomonadati</taxon>
        <taxon>Deferribacterota</taxon>
        <taxon>Deferribacteres</taxon>
        <taxon>Deferribacterales</taxon>
        <taxon>Geovibrionaceae</taxon>
        <taxon>Geovibrio</taxon>
    </lineage>
</organism>
<dbReference type="Pfam" id="PF02518">
    <property type="entry name" value="HATPase_c"/>
    <property type="match status" value="1"/>
</dbReference>
<reference evidence="7 8" key="1">
    <citation type="submission" date="2019-01" db="EMBL/GenBank/DDBJ databases">
        <title>Geovibrio thiophilus DSM 11263, complete genome.</title>
        <authorList>
            <person name="Spring S."/>
            <person name="Bunk B."/>
            <person name="Sproer C."/>
        </authorList>
    </citation>
    <scope>NUCLEOTIDE SEQUENCE [LARGE SCALE GENOMIC DNA]</scope>
    <source>
        <strain evidence="7 8">DSM 11263</strain>
    </source>
</reference>